<proteinExistence type="predicted"/>
<organism evidence="8 9">
    <name type="scientific">Rotaria magnacalcarata</name>
    <dbReference type="NCBI Taxonomy" id="392030"/>
    <lineage>
        <taxon>Eukaryota</taxon>
        <taxon>Metazoa</taxon>
        <taxon>Spiralia</taxon>
        <taxon>Gnathifera</taxon>
        <taxon>Rotifera</taxon>
        <taxon>Eurotatoria</taxon>
        <taxon>Bdelloidea</taxon>
        <taxon>Philodinida</taxon>
        <taxon>Philodinidae</taxon>
        <taxon>Rotaria</taxon>
    </lineage>
</organism>
<name>A0A815B8L1_9BILA</name>
<dbReference type="AlphaFoldDB" id="A0A815B8L1"/>
<dbReference type="PROSITE" id="PS51125">
    <property type="entry name" value="NHL"/>
    <property type="match status" value="2"/>
</dbReference>
<evidence type="ECO:0000256" key="2">
    <source>
        <dbReference type="ARBA" id="ARBA00022737"/>
    </source>
</evidence>
<sequence>MTVAGGHRRGNATNQLNEPRSLFVDENQTMFIADSRNHRIVRWKLNDTNGEVVLGGLGQGNRLDQLSWPSDMLIDKETNSLIICDRGNRRVLRWSLSGNATTVKILLRKIFCFGIALDDQRYLYISDSAKHEVSRYKIGKQKVNVVAGGNGEGSATNQLNWPTYIFVDREQSVYVSDFRNHRVMKWKKDAKQGIVAAGGQGKGIAMTQLSNPRELFVDRLGTIFVAADGSHRVMRWPEEATQGTVIVGTSRRGRKTNQLACPWAFSFDQHGNIYVLDHNNYRVQRFSLSDGSSSFTTKENWIYPGNDMGKATIQTTYAKCRAECFKDERCKVFSWNQETRSCSLKSTIGNGGEYDPNAQSGYREEDDSELVMKENWVYPGNDLGEATNQSTYAACRIQCFKEEQCKAFSWNNKTYICSLKSSIGNGGRPDPNFQSGFREEDDSEFVMKENWMYPGNDLGKATTQTTYEKCRAECSEDEQCKAFSWNRKTRICSLKSTIGSGGEYDPNAQSGYREEDDSEFVMKENWMYPGNDLGKATTQTTYEKCRAECSEDEQCKAFSWNRKTRICSLKSTIGSGGEYDPNAQSGYREEDDSELVMKGNWIYPGNDLGEATNQSTHAACRIQCFKEEQCKAFSWNRKTRICSLKSSIDSAGEYDPNADSGQRGGKRE</sequence>
<feature type="domain" description="Apple" evidence="7">
    <location>
        <begin position="518"/>
        <end position="592"/>
    </location>
</feature>
<evidence type="ECO:0000256" key="3">
    <source>
        <dbReference type="ARBA" id="ARBA00023157"/>
    </source>
</evidence>
<feature type="repeat" description="NHL" evidence="5">
    <location>
        <begin position="153"/>
        <end position="189"/>
    </location>
</feature>
<evidence type="ECO:0000256" key="6">
    <source>
        <dbReference type="SAM" id="MobiDB-lite"/>
    </source>
</evidence>
<dbReference type="InterPro" id="IPR011042">
    <property type="entry name" value="6-blade_b-propeller_TolB-like"/>
</dbReference>
<dbReference type="EMBL" id="CAJNOV010006979">
    <property type="protein sequence ID" value="CAF1265858.1"/>
    <property type="molecule type" value="Genomic_DNA"/>
</dbReference>
<evidence type="ECO:0000256" key="4">
    <source>
        <dbReference type="ARBA" id="ARBA00023180"/>
    </source>
</evidence>
<feature type="region of interest" description="Disordered" evidence="6">
    <location>
        <begin position="649"/>
        <end position="668"/>
    </location>
</feature>
<protein>
    <recommendedName>
        <fullName evidence="7">Apple domain-containing protein</fullName>
    </recommendedName>
</protein>
<dbReference type="Gene3D" id="2.120.10.30">
    <property type="entry name" value="TolB, C-terminal domain"/>
    <property type="match status" value="2"/>
</dbReference>
<feature type="domain" description="Apple" evidence="7">
    <location>
        <begin position="439"/>
        <end position="517"/>
    </location>
</feature>
<dbReference type="Pfam" id="PF14295">
    <property type="entry name" value="PAN_4"/>
    <property type="match status" value="5"/>
</dbReference>
<dbReference type="SUPFAM" id="SSF101898">
    <property type="entry name" value="NHL repeat"/>
    <property type="match status" value="1"/>
</dbReference>
<dbReference type="PROSITE" id="PS50948">
    <property type="entry name" value="PAN"/>
    <property type="match status" value="2"/>
</dbReference>
<dbReference type="PANTHER" id="PTHR10680:SF28">
    <property type="entry name" value="SMP-30_GLUCONOLACTONASE_LRE-LIKE REGION DOMAIN-CONTAINING PROTEIN"/>
    <property type="match status" value="1"/>
</dbReference>
<dbReference type="Gene3D" id="3.50.4.10">
    <property type="entry name" value="Hepatocyte Growth Factor"/>
    <property type="match status" value="5"/>
</dbReference>
<keyword evidence="4" id="KW-0325">Glycoprotein</keyword>
<evidence type="ECO:0000259" key="7">
    <source>
        <dbReference type="PROSITE" id="PS50948"/>
    </source>
</evidence>
<evidence type="ECO:0000256" key="1">
    <source>
        <dbReference type="ARBA" id="ARBA00022729"/>
    </source>
</evidence>
<dbReference type="InterPro" id="IPR003609">
    <property type="entry name" value="Pan_app"/>
</dbReference>
<dbReference type="PANTHER" id="PTHR10680">
    <property type="entry name" value="PEPTIDYL-GLYCINE ALPHA-AMIDATING MONOOXYGENASE"/>
    <property type="match status" value="1"/>
</dbReference>
<dbReference type="SMART" id="SM00223">
    <property type="entry name" value="APPLE"/>
    <property type="match status" value="5"/>
</dbReference>
<keyword evidence="3" id="KW-1015">Disulfide bond</keyword>
<feature type="repeat" description="NHL" evidence="5">
    <location>
        <begin position="250"/>
        <end position="289"/>
    </location>
</feature>
<dbReference type="CDD" id="cd05819">
    <property type="entry name" value="NHL"/>
    <property type="match status" value="1"/>
</dbReference>
<keyword evidence="2" id="KW-0677">Repeat</keyword>
<evidence type="ECO:0000313" key="9">
    <source>
        <dbReference type="Proteomes" id="UP000663855"/>
    </source>
</evidence>
<dbReference type="GO" id="GO:0006508">
    <property type="term" value="P:proteolysis"/>
    <property type="evidence" value="ECO:0007669"/>
    <property type="project" value="InterPro"/>
</dbReference>
<reference evidence="8" key="1">
    <citation type="submission" date="2021-02" db="EMBL/GenBank/DDBJ databases">
        <authorList>
            <person name="Nowell W R."/>
        </authorList>
    </citation>
    <scope>NUCLEOTIDE SEQUENCE</scope>
</reference>
<keyword evidence="1" id="KW-0732">Signal</keyword>
<dbReference type="InterPro" id="IPR000177">
    <property type="entry name" value="Apple"/>
</dbReference>
<accession>A0A815B8L1</accession>
<dbReference type="Proteomes" id="UP000663855">
    <property type="component" value="Unassembled WGS sequence"/>
</dbReference>
<dbReference type="SUPFAM" id="SSF57414">
    <property type="entry name" value="Hairpin loop containing domain-like"/>
    <property type="match status" value="3"/>
</dbReference>
<dbReference type="Pfam" id="PF01436">
    <property type="entry name" value="NHL"/>
    <property type="match status" value="1"/>
</dbReference>
<dbReference type="CDD" id="cd01100">
    <property type="entry name" value="APPLE_Factor_XI_like"/>
    <property type="match status" value="5"/>
</dbReference>
<evidence type="ECO:0000313" key="8">
    <source>
        <dbReference type="EMBL" id="CAF1265858.1"/>
    </source>
</evidence>
<gene>
    <name evidence="8" type="ORF">CJN711_LOCUS15224</name>
</gene>
<dbReference type="GO" id="GO:0005576">
    <property type="term" value="C:extracellular region"/>
    <property type="evidence" value="ECO:0007669"/>
    <property type="project" value="InterPro"/>
</dbReference>
<comment type="caution">
    <text evidence="8">The sequence shown here is derived from an EMBL/GenBank/DDBJ whole genome shotgun (WGS) entry which is preliminary data.</text>
</comment>
<dbReference type="InterPro" id="IPR001258">
    <property type="entry name" value="NHL_repeat"/>
</dbReference>
<evidence type="ECO:0000256" key="5">
    <source>
        <dbReference type="PROSITE-ProRule" id="PRU00504"/>
    </source>
</evidence>